<dbReference type="Proteomes" id="UP000192578">
    <property type="component" value="Unassembled WGS sequence"/>
</dbReference>
<accession>A0A1W0XD00</accession>
<organism evidence="1 2">
    <name type="scientific">Hypsibius exemplaris</name>
    <name type="common">Freshwater tardigrade</name>
    <dbReference type="NCBI Taxonomy" id="2072580"/>
    <lineage>
        <taxon>Eukaryota</taxon>
        <taxon>Metazoa</taxon>
        <taxon>Ecdysozoa</taxon>
        <taxon>Tardigrada</taxon>
        <taxon>Eutardigrada</taxon>
        <taxon>Parachela</taxon>
        <taxon>Hypsibioidea</taxon>
        <taxon>Hypsibiidae</taxon>
        <taxon>Hypsibius</taxon>
    </lineage>
</organism>
<gene>
    <name evidence="1" type="ORF">BV898_01011</name>
</gene>
<proteinExistence type="predicted"/>
<keyword evidence="2" id="KW-1185">Reference proteome</keyword>
<dbReference type="AlphaFoldDB" id="A0A1W0XD00"/>
<protein>
    <submittedName>
        <fullName evidence="1">Uncharacterized protein</fullName>
    </submittedName>
</protein>
<dbReference type="EMBL" id="MTYJ01000003">
    <property type="protein sequence ID" value="OQV25330.1"/>
    <property type="molecule type" value="Genomic_DNA"/>
</dbReference>
<comment type="caution">
    <text evidence="1">The sequence shown here is derived from an EMBL/GenBank/DDBJ whole genome shotgun (WGS) entry which is preliminary data.</text>
</comment>
<evidence type="ECO:0000313" key="1">
    <source>
        <dbReference type="EMBL" id="OQV25330.1"/>
    </source>
</evidence>
<sequence length="130" mass="15236">MTLKPVKWNVLVADYVMENSTPEYLKGYKDQEIDVFMRYVAGRRGLQSEPSTMRDLWVDLASYVHTKEEASYNRERQLKMLDHLLLVVEGFDVDLFVLPQPPDGKKLCDDIKNSGRLVERIEKWKKSKLT</sequence>
<name>A0A1W0XD00_HYPEX</name>
<reference evidence="2" key="1">
    <citation type="submission" date="2017-01" db="EMBL/GenBank/DDBJ databases">
        <title>Comparative genomics of anhydrobiosis in the tardigrade Hypsibius dujardini.</title>
        <authorList>
            <person name="Yoshida Y."/>
            <person name="Koutsovoulos G."/>
            <person name="Laetsch D."/>
            <person name="Stevens L."/>
            <person name="Kumar S."/>
            <person name="Horikawa D."/>
            <person name="Ishino K."/>
            <person name="Komine S."/>
            <person name="Tomita M."/>
            <person name="Blaxter M."/>
            <person name="Arakawa K."/>
        </authorList>
    </citation>
    <scope>NUCLEOTIDE SEQUENCE [LARGE SCALE GENOMIC DNA]</scope>
    <source>
        <strain evidence="2">Z151</strain>
    </source>
</reference>
<evidence type="ECO:0000313" key="2">
    <source>
        <dbReference type="Proteomes" id="UP000192578"/>
    </source>
</evidence>